<proteinExistence type="predicted"/>
<evidence type="ECO:0000256" key="1">
    <source>
        <dbReference type="SAM" id="MobiDB-lite"/>
    </source>
</evidence>
<feature type="region of interest" description="Disordered" evidence="1">
    <location>
        <begin position="1"/>
        <end position="32"/>
    </location>
</feature>
<comment type="caution">
    <text evidence="2">The sequence shown here is derived from an EMBL/GenBank/DDBJ whole genome shotgun (WGS) entry which is preliminary data.</text>
</comment>
<accession>A0ABD7LI16</accession>
<organism evidence="2 3">
    <name type="scientific">Burkholderia multivorans</name>
    <dbReference type="NCBI Taxonomy" id="87883"/>
    <lineage>
        <taxon>Bacteria</taxon>
        <taxon>Pseudomonadati</taxon>
        <taxon>Pseudomonadota</taxon>
        <taxon>Betaproteobacteria</taxon>
        <taxon>Burkholderiales</taxon>
        <taxon>Burkholderiaceae</taxon>
        <taxon>Burkholderia</taxon>
        <taxon>Burkholderia cepacia complex</taxon>
    </lineage>
</organism>
<feature type="region of interest" description="Disordered" evidence="1">
    <location>
        <begin position="119"/>
        <end position="145"/>
    </location>
</feature>
<gene>
    <name evidence="2" type="ORF">UA18_01422</name>
</gene>
<dbReference type="EMBL" id="FKJW01000003">
    <property type="protein sequence ID" value="SAK15927.1"/>
    <property type="molecule type" value="Genomic_DNA"/>
</dbReference>
<feature type="compositionally biased region" description="Basic and acidic residues" evidence="1">
    <location>
        <begin position="119"/>
        <end position="129"/>
    </location>
</feature>
<reference evidence="2 3" key="1">
    <citation type="submission" date="2016-04" db="EMBL/GenBank/DDBJ databases">
        <authorList>
            <person name="Peeters C."/>
        </authorList>
    </citation>
    <scope>NUCLEOTIDE SEQUENCE [LARGE SCALE GENOMIC DNA]</scope>
    <source>
        <strain evidence="2">LMG 29311</strain>
    </source>
</reference>
<feature type="region of interest" description="Disordered" evidence="1">
    <location>
        <begin position="215"/>
        <end position="236"/>
    </location>
</feature>
<protein>
    <submittedName>
        <fullName evidence="2">Uncharacterized protein</fullName>
    </submittedName>
</protein>
<name>A0ABD7LI16_9BURK</name>
<dbReference type="Proteomes" id="UP000196218">
    <property type="component" value="Unassembled WGS sequence"/>
</dbReference>
<dbReference type="AlphaFoldDB" id="A0ABD7LI16"/>
<evidence type="ECO:0000313" key="3">
    <source>
        <dbReference type="Proteomes" id="UP000196218"/>
    </source>
</evidence>
<evidence type="ECO:0000313" key="2">
    <source>
        <dbReference type="EMBL" id="SAK15927.1"/>
    </source>
</evidence>
<sequence length="236" mass="26306">MPARQRSAGPGQRREANHRSGSQTDRSKWIAVRGGEGRCRTSASACRINRNLNPSRRLRAPLLEQPELRAPAYDASLVVPPSPFRLFAFRVTDDREREHQAHDARCERERRLCRREAARTCDEAERKQQQDYPALPRDGQPLSPSVAFRREPDLPVGRGHVRSGSVIVACSLVTYRKNRHGMAAVDGSLVRCIVDHDALARKSADRRDAIRSASAIAAPMLSSRPPKPASSSEIHP</sequence>